<reference evidence="2 3" key="1">
    <citation type="journal article" date="2021" name="MBio">
        <title>Poor Competitiveness of Bradyrhizobium in Pigeon Pea Root Colonization in Indian Soils.</title>
        <authorList>
            <person name="Chalasani D."/>
            <person name="Basu A."/>
            <person name="Pullabhotla S.V.S.R.N."/>
            <person name="Jorrin B."/>
            <person name="Neal A.L."/>
            <person name="Poole P.S."/>
            <person name="Podile A.R."/>
            <person name="Tkacz A."/>
        </authorList>
    </citation>
    <scope>NUCLEOTIDE SEQUENCE [LARGE SCALE GENOMIC DNA]</scope>
    <source>
        <strain evidence="2 3">HU14</strain>
    </source>
</reference>
<dbReference type="SMART" id="SM00507">
    <property type="entry name" value="HNHc"/>
    <property type="match status" value="1"/>
</dbReference>
<dbReference type="InterPro" id="IPR003870">
    <property type="entry name" value="DUF222"/>
</dbReference>
<dbReference type="Pfam" id="PF02720">
    <property type="entry name" value="DUF222"/>
    <property type="match status" value="1"/>
</dbReference>
<keyword evidence="3" id="KW-1185">Reference proteome</keyword>
<sequence length="469" mass="49463">MTTIADALTELGDVLARVADGVVDGLRGAVDAEVLAALAAAGRVRRLAEAVVVAASAVIVERDEAVPHADRVTTRYGCRNLGELVQRATRVSGRTAGDVVTAAKAVRQSTAPSTGEMLPAELPCMRDALIAGDAGLDGLVAVASVFRGSLVGREGLLAADVELAAAARGEAASWVSADELRAMAQVWATYLDPDGTEPVEARALRKRGLTIGRRGADGLVPVRAGLLPEVAAQLQLCVESVVSPRVDGAPLPGPCFTEPVQADGPFEAAADTRTAPQKRHDALAVLLQAAAASGDLPMLGGAAPTLVVQVREQDLATGLGYAQLPGDPEPISIAAARRVACSGAVQRVVLGAGGRITSIRTLERVFTHHQRRAITLRDGGCLIPGCDVPPQWCEIHHVQEHSRGGPTHTDNGVLLCWFHHRTIDTGGWQIRMIDGIPHVRGPSWWDAQARWRPTTKSPTVRRERMVLRT</sequence>
<dbReference type="Gene3D" id="1.10.30.50">
    <property type="match status" value="1"/>
</dbReference>
<gene>
    <name evidence="2" type="ORF">JNB62_16625</name>
</gene>
<dbReference type="EMBL" id="JAEUAW010000016">
    <property type="protein sequence ID" value="MBW9095309.1"/>
    <property type="molecule type" value="Genomic_DNA"/>
</dbReference>
<feature type="domain" description="HNH nuclease" evidence="1">
    <location>
        <begin position="369"/>
        <end position="421"/>
    </location>
</feature>
<evidence type="ECO:0000313" key="3">
    <source>
        <dbReference type="Proteomes" id="UP001196843"/>
    </source>
</evidence>
<protein>
    <submittedName>
        <fullName evidence="2">DUF222 domain-containing protein</fullName>
    </submittedName>
</protein>
<name>A0ABS7HS85_9MICO</name>
<evidence type="ECO:0000313" key="2">
    <source>
        <dbReference type="EMBL" id="MBW9095309.1"/>
    </source>
</evidence>
<dbReference type="InterPro" id="IPR003615">
    <property type="entry name" value="HNH_nuc"/>
</dbReference>
<dbReference type="RefSeq" id="WP_220302017.1">
    <property type="nucleotide sequence ID" value="NZ_JAEUAW010000016.1"/>
</dbReference>
<organism evidence="2 3">
    <name type="scientific">Microbacterium jejuense</name>
    <dbReference type="NCBI Taxonomy" id="1263637"/>
    <lineage>
        <taxon>Bacteria</taxon>
        <taxon>Bacillati</taxon>
        <taxon>Actinomycetota</taxon>
        <taxon>Actinomycetes</taxon>
        <taxon>Micrococcales</taxon>
        <taxon>Microbacteriaceae</taxon>
        <taxon>Microbacterium</taxon>
    </lineage>
</organism>
<accession>A0ABS7HS85</accession>
<dbReference type="CDD" id="cd00085">
    <property type="entry name" value="HNHc"/>
    <property type="match status" value="1"/>
</dbReference>
<dbReference type="Proteomes" id="UP001196843">
    <property type="component" value="Unassembled WGS sequence"/>
</dbReference>
<comment type="caution">
    <text evidence="2">The sequence shown here is derived from an EMBL/GenBank/DDBJ whole genome shotgun (WGS) entry which is preliminary data.</text>
</comment>
<evidence type="ECO:0000259" key="1">
    <source>
        <dbReference type="SMART" id="SM00507"/>
    </source>
</evidence>
<proteinExistence type="predicted"/>